<accession>S4TNG5</accession>
<evidence type="ECO:0000256" key="1">
    <source>
        <dbReference type="SAM" id="Phobius"/>
    </source>
</evidence>
<proteinExistence type="predicted"/>
<reference evidence="2 3" key="1">
    <citation type="journal article" date="2013" name="BMC Genomics">
        <title>Genomic characterization provides new insight into Salmonella phage diversity.</title>
        <authorList>
            <person name="Moreno Switt A.I."/>
            <person name="Orsi R.H."/>
            <person name="den Bakker H.C."/>
            <person name="Vongkamjan K."/>
            <person name="Altier C."/>
            <person name="Wiedmann M."/>
        </authorList>
    </citation>
    <scope>NUCLEOTIDE SEQUENCE [LARGE SCALE GENOMIC DNA]</scope>
</reference>
<dbReference type="EMBL" id="KC139517">
    <property type="protein sequence ID" value="AGF88134.1"/>
    <property type="molecule type" value="Genomic_DNA"/>
</dbReference>
<evidence type="ECO:0000313" key="3">
    <source>
        <dbReference type="Proteomes" id="UP000014990"/>
    </source>
</evidence>
<dbReference type="KEGG" id="vg:16275467"/>
<feature type="transmembrane region" description="Helical" evidence="1">
    <location>
        <begin position="20"/>
        <end position="43"/>
    </location>
</feature>
<evidence type="ECO:0000313" key="2">
    <source>
        <dbReference type="EMBL" id="AGF88134.1"/>
    </source>
</evidence>
<keyword evidence="1" id="KW-0472">Membrane</keyword>
<protein>
    <submittedName>
        <fullName evidence="2">Uncharacterized protein</fullName>
    </submittedName>
</protein>
<dbReference type="RefSeq" id="YP_008239423.1">
    <property type="nucleotide sequence ID" value="NC_021772.1"/>
</dbReference>
<sequence>MFCIITAAYLRLKNKVDEDIVIGSWLAGLLELCLEVPMILTLAGKL</sequence>
<keyword evidence="1" id="KW-0812">Transmembrane</keyword>
<keyword evidence="1" id="KW-1133">Transmembrane helix</keyword>
<keyword evidence="3" id="KW-1185">Reference proteome</keyword>
<gene>
    <name evidence="2" type="ORF">SP058_00095</name>
</gene>
<organism evidence="2 3">
    <name type="scientific">Salmonella phage FSL SP-058</name>
    <dbReference type="NCBI Taxonomy" id="1173761"/>
    <lineage>
        <taxon>Viruses</taxon>
        <taxon>Duplodnaviria</taxon>
        <taxon>Heunggongvirae</taxon>
        <taxon>Uroviricota</taxon>
        <taxon>Caudoviricetes</taxon>
        <taxon>Schitoviridae</taxon>
        <taxon>Humphriesvirinae</taxon>
        <taxon>Ithacavirus</taxon>
        <taxon>Ithacavirus SP058</taxon>
    </lineage>
</organism>
<name>S4TNG5_9CAUD</name>
<dbReference type="Proteomes" id="UP000014990">
    <property type="component" value="Segment"/>
</dbReference>
<dbReference type="GeneID" id="16275467"/>